<sequence>MSQQQGAAESGSSSSAAQARQALFDEGYAIRAEVTGPQHVERSWTNASDFSRPMQELATQSGWCLIWGRPGLDRRTRSLLNVAMLVALGKDAELAVHVKGAIKNGATETEIQETILQASIYAGLPAGMAGTRVADKALQELRDEKKKETGT</sequence>
<dbReference type="EMBL" id="JAWRVE010000077">
    <property type="protein sequence ID" value="KAL1862851.1"/>
    <property type="molecule type" value="Genomic_DNA"/>
</dbReference>
<protein>
    <recommendedName>
        <fullName evidence="1">Carboxymuconolactone decarboxylase-like domain-containing protein</fullName>
    </recommendedName>
</protein>
<dbReference type="Gene3D" id="1.20.1290.10">
    <property type="entry name" value="AhpD-like"/>
    <property type="match status" value="1"/>
</dbReference>
<dbReference type="InterPro" id="IPR029032">
    <property type="entry name" value="AhpD-like"/>
</dbReference>
<evidence type="ECO:0000313" key="2">
    <source>
        <dbReference type="EMBL" id="KAL1862851.1"/>
    </source>
</evidence>
<dbReference type="PANTHER" id="PTHR33570">
    <property type="entry name" value="4-CARBOXYMUCONOLACTONE DECARBOXYLASE FAMILY PROTEIN"/>
    <property type="match status" value="1"/>
</dbReference>
<keyword evidence="3" id="KW-1185">Reference proteome</keyword>
<evidence type="ECO:0000313" key="3">
    <source>
        <dbReference type="Proteomes" id="UP001583177"/>
    </source>
</evidence>
<comment type="caution">
    <text evidence="2">The sequence shown here is derived from an EMBL/GenBank/DDBJ whole genome shotgun (WGS) entry which is preliminary data.</text>
</comment>
<reference evidence="2 3" key="1">
    <citation type="journal article" date="2024" name="IMA Fungus">
        <title>IMA Genome - F19 : A genome assembly and annotation guide to empower mycologists, including annotated draft genome sequences of Ceratocystis pirilliformis, Diaporthe australafricana, Fusarium ophioides, Paecilomyces lecythidis, and Sporothrix stenoceras.</title>
        <authorList>
            <person name="Aylward J."/>
            <person name="Wilson A.M."/>
            <person name="Visagie C.M."/>
            <person name="Spraker J."/>
            <person name="Barnes I."/>
            <person name="Buitendag C."/>
            <person name="Ceriani C."/>
            <person name="Del Mar Angel L."/>
            <person name="du Plessis D."/>
            <person name="Fuchs T."/>
            <person name="Gasser K."/>
            <person name="Kramer D."/>
            <person name="Li W."/>
            <person name="Munsamy K."/>
            <person name="Piso A."/>
            <person name="Price J.L."/>
            <person name="Sonnekus B."/>
            <person name="Thomas C."/>
            <person name="van der Nest A."/>
            <person name="van Dijk A."/>
            <person name="van Heerden A."/>
            <person name="van Vuuren N."/>
            <person name="Yilmaz N."/>
            <person name="Duong T.A."/>
            <person name="van der Merwe N.A."/>
            <person name="Wingfield M.J."/>
            <person name="Wingfield B.D."/>
        </authorList>
    </citation>
    <scope>NUCLEOTIDE SEQUENCE [LARGE SCALE GENOMIC DNA]</scope>
    <source>
        <strain evidence="2 3">CMW 18300</strain>
    </source>
</reference>
<proteinExistence type="predicted"/>
<feature type="domain" description="Carboxymuconolactone decarboxylase-like" evidence="1">
    <location>
        <begin position="55"/>
        <end position="135"/>
    </location>
</feature>
<dbReference type="Pfam" id="PF02627">
    <property type="entry name" value="CMD"/>
    <property type="match status" value="1"/>
</dbReference>
<dbReference type="Proteomes" id="UP001583177">
    <property type="component" value="Unassembled WGS sequence"/>
</dbReference>
<organism evidence="2 3">
    <name type="scientific">Diaporthe australafricana</name>
    <dbReference type="NCBI Taxonomy" id="127596"/>
    <lineage>
        <taxon>Eukaryota</taxon>
        <taxon>Fungi</taxon>
        <taxon>Dikarya</taxon>
        <taxon>Ascomycota</taxon>
        <taxon>Pezizomycotina</taxon>
        <taxon>Sordariomycetes</taxon>
        <taxon>Sordariomycetidae</taxon>
        <taxon>Diaporthales</taxon>
        <taxon>Diaporthaceae</taxon>
        <taxon>Diaporthe</taxon>
    </lineage>
</organism>
<accession>A0ABR3WIX9</accession>
<dbReference type="SUPFAM" id="SSF69118">
    <property type="entry name" value="AhpD-like"/>
    <property type="match status" value="1"/>
</dbReference>
<name>A0ABR3WIX9_9PEZI</name>
<dbReference type="InterPro" id="IPR052512">
    <property type="entry name" value="4CMD/NDH-1_regulator"/>
</dbReference>
<dbReference type="InterPro" id="IPR003779">
    <property type="entry name" value="CMD-like"/>
</dbReference>
<evidence type="ECO:0000259" key="1">
    <source>
        <dbReference type="Pfam" id="PF02627"/>
    </source>
</evidence>
<dbReference type="PANTHER" id="PTHR33570:SF2">
    <property type="entry name" value="CARBOXYMUCONOLACTONE DECARBOXYLASE-LIKE DOMAIN-CONTAINING PROTEIN"/>
    <property type="match status" value="1"/>
</dbReference>
<gene>
    <name evidence="2" type="ORF">Daus18300_008348</name>
</gene>